<keyword evidence="2" id="KW-0472">Membrane</keyword>
<dbReference type="RefSeq" id="WP_317940723.1">
    <property type="nucleotide sequence ID" value="NZ_JAUBDJ010000005.1"/>
</dbReference>
<evidence type="ECO:0000256" key="1">
    <source>
        <dbReference type="SAM" id="MobiDB-lite"/>
    </source>
</evidence>
<evidence type="ECO:0008006" key="6">
    <source>
        <dbReference type="Google" id="ProtNLM"/>
    </source>
</evidence>
<dbReference type="EMBL" id="JAUBDJ010000005">
    <property type="protein sequence ID" value="MDW0117259.1"/>
    <property type="molecule type" value="Genomic_DNA"/>
</dbReference>
<keyword evidence="5" id="KW-1185">Reference proteome</keyword>
<keyword evidence="2" id="KW-1133">Transmembrane helix</keyword>
<feature type="transmembrane region" description="Helical" evidence="2">
    <location>
        <begin position="86"/>
        <end position="106"/>
    </location>
</feature>
<feature type="chain" id="PRO_5043499740" description="Preprotein translocase subunit Tim44" evidence="3">
    <location>
        <begin position="23"/>
        <end position="151"/>
    </location>
</feature>
<name>A0AAW9AAM9_9BACL</name>
<keyword evidence="3" id="KW-0732">Signal</keyword>
<keyword evidence="2" id="KW-0812">Transmembrane</keyword>
<reference evidence="4 5" key="1">
    <citation type="submission" date="2023-06" db="EMBL/GenBank/DDBJ databases">
        <title>Sporosarcina sp. nov., isolated from Korean traditional fermented seafood 'Jeotgal'.</title>
        <authorList>
            <person name="Yang A.I."/>
            <person name="Shin N.-R."/>
        </authorList>
    </citation>
    <scope>NUCLEOTIDE SEQUENCE [LARGE SCALE GENOMIC DNA]</scope>
    <source>
        <strain evidence="4 5">KCTC43456</strain>
    </source>
</reference>
<feature type="compositionally biased region" description="Polar residues" evidence="1">
    <location>
        <begin position="65"/>
        <end position="75"/>
    </location>
</feature>
<protein>
    <recommendedName>
        <fullName evidence="6">Preprotein translocase subunit Tim44</fullName>
    </recommendedName>
</protein>
<sequence length="151" mass="16479">MKKILSALIALTIVMSPIGSLVLNDHATTVEAKRYKSGKKGFNTNPQQNSINNQPKVDKKKQDENTSFNKSSQNTSTKGGFFSGGLMRGLFIGGLAGLLFGSLFANMGMLGSILGLMINVLAIVFAISLIRKIFTLLKAKKEKEEVNQWRN</sequence>
<feature type="compositionally biased region" description="Polar residues" evidence="1">
    <location>
        <begin position="42"/>
        <end position="55"/>
    </location>
</feature>
<accession>A0AAW9AAM9</accession>
<proteinExistence type="predicted"/>
<feature type="transmembrane region" description="Helical" evidence="2">
    <location>
        <begin position="113"/>
        <end position="134"/>
    </location>
</feature>
<comment type="caution">
    <text evidence="4">The sequence shown here is derived from an EMBL/GenBank/DDBJ whole genome shotgun (WGS) entry which is preliminary data.</text>
</comment>
<gene>
    <name evidence="4" type="ORF">QTL97_09960</name>
</gene>
<feature type="signal peptide" evidence="3">
    <location>
        <begin position="1"/>
        <end position="22"/>
    </location>
</feature>
<evidence type="ECO:0000256" key="3">
    <source>
        <dbReference type="SAM" id="SignalP"/>
    </source>
</evidence>
<dbReference type="AlphaFoldDB" id="A0AAW9AAM9"/>
<dbReference type="Proteomes" id="UP001271648">
    <property type="component" value="Unassembled WGS sequence"/>
</dbReference>
<evidence type="ECO:0000256" key="2">
    <source>
        <dbReference type="SAM" id="Phobius"/>
    </source>
</evidence>
<feature type="region of interest" description="Disordered" evidence="1">
    <location>
        <begin position="35"/>
        <end position="75"/>
    </location>
</feature>
<organism evidence="4 5">
    <name type="scientific">Sporosarcina thermotolerans</name>
    <dbReference type="NCBI Taxonomy" id="633404"/>
    <lineage>
        <taxon>Bacteria</taxon>
        <taxon>Bacillati</taxon>
        <taxon>Bacillota</taxon>
        <taxon>Bacilli</taxon>
        <taxon>Bacillales</taxon>
        <taxon>Caryophanaceae</taxon>
        <taxon>Sporosarcina</taxon>
    </lineage>
</organism>
<evidence type="ECO:0000313" key="4">
    <source>
        <dbReference type="EMBL" id="MDW0117259.1"/>
    </source>
</evidence>
<evidence type="ECO:0000313" key="5">
    <source>
        <dbReference type="Proteomes" id="UP001271648"/>
    </source>
</evidence>